<evidence type="ECO:0000313" key="6">
    <source>
        <dbReference type="EMBL" id="KLN62446.1"/>
    </source>
</evidence>
<dbReference type="EMBL" id="LAQL01000002">
    <property type="protein sequence ID" value="KLN62446.1"/>
    <property type="molecule type" value="Genomic_DNA"/>
</dbReference>
<evidence type="ECO:0000313" key="7">
    <source>
        <dbReference type="Proteomes" id="UP000035444"/>
    </source>
</evidence>
<dbReference type="Pfam" id="PF00126">
    <property type="entry name" value="HTH_1"/>
    <property type="match status" value="1"/>
</dbReference>
<dbReference type="RefSeq" id="WP_047762568.1">
    <property type="nucleotide sequence ID" value="NZ_LAQL01000002.1"/>
</dbReference>
<sequence length="301" mass="33807">MLKSPYDWDDIRVFLSVYEMRSFSAAARELGISQPTVGRRIKSLEDGLKSRLFERLSEGLSPTEAGVMLASKAFPMAEAAETLNRQSTLLAADSVGTVRVSMNEQAGMLLSKHVHQIRKVLPGIELELITTHVEASLSRREADLLIRFCKPKQGNLYTQKLAEMPFAVFASKKSDIDPLPQEEDLGAWLWQKDLPWVGWDEEHSYQPDAAWMRSTLKMVTPVIRINHAMMMQAMLRENLGIGLLPSAAGDHDAELKRLTPDIPGLVSNLYLIVHGDLRFVPAIRSVMNEFLKIFKTAQAIH</sequence>
<gene>
    <name evidence="6" type="ORF">WH96_02800</name>
</gene>
<evidence type="ECO:0000256" key="4">
    <source>
        <dbReference type="ARBA" id="ARBA00023163"/>
    </source>
</evidence>
<dbReference type="PROSITE" id="PS50931">
    <property type="entry name" value="HTH_LYSR"/>
    <property type="match status" value="1"/>
</dbReference>
<dbReference type="GO" id="GO:0003700">
    <property type="term" value="F:DNA-binding transcription factor activity"/>
    <property type="evidence" value="ECO:0007669"/>
    <property type="project" value="InterPro"/>
</dbReference>
<dbReference type="SUPFAM" id="SSF46785">
    <property type="entry name" value="Winged helix' DNA-binding domain"/>
    <property type="match status" value="1"/>
</dbReference>
<dbReference type="PRINTS" id="PR00039">
    <property type="entry name" value="HTHLYSR"/>
</dbReference>
<comment type="similarity">
    <text evidence="1">Belongs to the LysR transcriptional regulatory family.</text>
</comment>
<evidence type="ECO:0000256" key="2">
    <source>
        <dbReference type="ARBA" id="ARBA00023015"/>
    </source>
</evidence>
<reference evidence="6 7" key="1">
    <citation type="submission" date="2015-03" db="EMBL/GenBank/DDBJ databases">
        <title>Genome Sequence of Kiloniella spongiae MEBiC09566, isolated from a marine sponge.</title>
        <authorList>
            <person name="Shao Z."/>
            <person name="Wang L."/>
            <person name="Li X."/>
        </authorList>
    </citation>
    <scope>NUCLEOTIDE SEQUENCE [LARGE SCALE GENOMIC DNA]</scope>
    <source>
        <strain evidence="6 7">MEBiC09566</strain>
    </source>
</reference>
<feature type="domain" description="HTH lysR-type" evidence="5">
    <location>
        <begin position="6"/>
        <end position="63"/>
    </location>
</feature>
<dbReference type="GO" id="GO:0000976">
    <property type="term" value="F:transcription cis-regulatory region binding"/>
    <property type="evidence" value="ECO:0007669"/>
    <property type="project" value="TreeGrafter"/>
</dbReference>
<dbReference type="InterPro" id="IPR036390">
    <property type="entry name" value="WH_DNA-bd_sf"/>
</dbReference>
<accession>A0A0H2MJV3</accession>
<dbReference type="OrthoDB" id="7333438at2"/>
<proteinExistence type="inferred from homology"/>
<dbReference type="InterPro" id="IPR005119">
    <property type="entry name" value="LysR_subst-bd"/>
</dbReference>
<dbReference type="SUPFAM" id="SSF53850">
    <property type="entry name" value="Periplasmic binding protein-like II"/>
    <property type="match status" value="1"/>
</dbReference>
<evidence type="ECO:0000259" key="5">
    <source>
        <dbReference type="PROSITE" id="PS50931"/>
    </source>
</evidence>
<keyword evidence="2" id="KW-0805">Transcription regulation</keyword>
<dbReference type="InterPro" id="IPR000847">
    <property type="entry name" value="LysR_HTH_N"/>
</dbReference>
<comment type="caution">
    <text evidence="6">The sequence shown here is derived from an EMBL/GenBank/DDBJ whole genome shotgun (WGS) entry which is preliminary data.</text>
</comment>
<protein>
    <recommendedName>
        <fullName evidence="5">HTH lysR-type domain-containing protein</fullName>
    </recommendedName>
</protein>
<keyword evidence="3" id="KW-0238">DNA-binding</keyword>
<dbReference type="Gene3D" id="1.10.10.10">
    <property type="entry name" value="Winged helix-like DNA-binding domain superfamily/Winged helix DNA-binding domain"/>
    <property type="match status" value="1"/>
</dbReference>
<dbReference type="PANTHER" id="PTHR30126">
    <property type="entry name" value="HTH-TYPE TRANSCRIPTIONAL REGULATOR"/>
    <property type="match status" value="1"/>
</dbReference>
<dbReference type="InterPro" id="IPR036388">
    <property type="entry name" value="WH-like_DNA-bd_sf"/>
</dbReference>
<keyword evidence="7" id="KW-1185">Reference proteome</keyword>
<dbReference type="CDD" id="cd05466">
    <property type="entry name" value="PBP2_LTTR_substrate"/>
    <property type="match status" value="1"/>
</dbReference>
<evidence type="ECO:0000256" key="3">
    <source>
        <dbReference type="ARBA" id="ARBA00023125"/>
    </source>
</evidence>
<dbReference type="Gene3D" id="3.40.190.290">
    <property type="match status" value="1"/>
</dbReference>
<keyword evidence="4" id="KW-0804">Transcription</keyword>
<dbReference type="Pfam" id="PF03466">
    <property type="entry name" value="LysR_substrate"/>
    <property type="match status" value="1"/>
</dbReference>
<evidence type="ECO:0000256" key="1">
    <source>
        <dbReference type="ARBA" id="ARBA00009437"/>
    </source>
</evidence>
<name>A0A0H2MJV3_9PROT</name>
<dbReference type="AlphaFoldDB" id="A0A0H2MJV3"/>
<dbReference type="Proteomes" id="UP000035444">
    <property type="component" value="Unassembled WGS sequence"/>
</dbReference>
<dbReference type="STRING" id="1489064.WH96_02800"/>
<organism evidence="6 7">
    <name type="scientific">Kiloniella spongiae</name>
    <dbReference type="NCBI Taxonomy" id="1489064"/>
    <lineage>
        <taxon>Bacteria</taxon>
        <taxon>Pseudomonadati</taxon>
        <taxon>Pseudomonadota</taxon>
        <taxon>Alphaproteobacteria</taxon>
        <taxon>Rhodospirillales</taxon>
        <taxon>Kiloniellaceae</taxon>
        <taxon>Kiloniella</taxon>
    </lineage>
</organism>
<dbReference type="PANTHER" id="PTHR30126:SF21">
    <property type="entry name" value="TRANSCRIPTIONAL REGULATOR-RELATED"/>
    <property type="match status" value="1"/>
</dbReference>